<keyword evidence="3 6" id="KW-0285">Flavoprotein</keyword>
<proteinExistence type="inferred from homology"/>
<feature type="domain" description="Acetyl-CoA dehydrogenase-like C-terminal" evidence="10">
    <location>
        <begin position="468"/>
        <end position="585"/>
    </location>
</feature>
<evidence type="ECO:0000313" key="12">
    <source>
        <dbReference type="Proteomes" id="UP001501803"/>
    </source>
</evidence>
<evidence type="ECO:0000259" key="10">
    <source>
        <dbReference type="Pfam" id="PF12806"/>
    </source>
</evidence>
<comment type="caution">
    <text evidence="11">The sequence shown here is derived from an EMBL/GenBank/DDBJ whole genome shotgun (WGS) entry which is preliminary data.</text>
</comment>
<keyword evidence="12" id="KW-1185">Reference proteome</keyword>
<evidence type="ECO:0000259" key="9">
    <source>
        <dbReference type="Pfam" id="PF02771"/>
    </source>
</evidence>
<dbReference type="Pfam" id="PF02770">
    <property type="entry name" value="Acyl-CoA_dh_M"/>
    <property type="match status" value="1"/>
</dbReference>
<dbReference type="Gene3D" id="1.20.140.10">
    <property type="entry name" value="Butyryl-CoA Dehydrogenase, subunit A, domain 3"/>
    <property type="match status" value="1"/>
</dbReference>
<keyword evidence="5 6" id="KW-0560">Oxidoreductase</keyword>
<evidence type="ECO:0000256" key="3">
    <source>
        <dbReference type="ARBA" id="ARBA00022630"/>
    </source>
</evidence>
<dbReference type="InterPro" id="IPR025878">
    <property type="entry name" value="Acyl-CoA_dh-like_C_dom"/>
</dbReference>
<evidence type="ECO:0000256" key="2">
    <source>
        <dbReference type="ARBA" id="ARBA00009347"/>
    </source>
</evidence>
<dbReference type="EMBL" id="BAABCN010000002">
    <property type="protein sequence ID" value="GAA3862013.1"/>
    <property type="molecule type" value="Genomic_DNA"/>
</dbReference>
<dbReference type="InterPro" id="IPR009100">
    <property type="entry name" value="AcylCoA_DH/oxidase_NM_dom_sf"/>
</dbReference>
<dbReference type="InterPro" id="IPR037069">
    <property type="entry name" value="AcylCoA_DH/ox_N_sf"/>
</dbReference>
<name>A0ABP7K2F2_9MICO</name>
<evidence type="ECO:0000256" key="4">
    <source>
        <dbReference type="ARBA" id="ARBA00022827"/>
    </source>
</evidence>
<dbReference type="Gene3D" id="1.10.540.10">
    <property type="entry name" value="Acyl-CoA dehydrogenase/oxidase, N-terminal domain"/>
    <property type="match status" value="1"/>
</dbReference>
<dbReference type="Pfam" id="PF02771">
    <property type="entry name" value="Acyl-CoA_dh_N"/>
    <property type="match status" value="1"/>
</dbReference>
<dbReference type="SUPFAM" id="SSF47203">
    <property type="entry name" value="Acyl-CoA dehydrogenase C-terminal domain-like"/>
    <property type="match status" value="1"/>
</dbReference>
<dbReference type="InterPro" id="IPR009075">
    <property type="entry name" value="AcylCo_DH/oxidase_C"/>
</dbReference>
<feature type="domain" description="Acyl-CoA dehydrogenase/oxidase N-terminal" evidence="9">
    <location>
        <begin position="80"/>
        <end position="158"/>
    </location>
</feature>
<dbReference type="Gene3D" id="2.40.110.10">
    <property type="entry name" value="Butyryl-CoA Dehydrogenase, subunit A, domain 2"/>
    <property type="match status" value="1"/>
</dbReference>
<comment type="similarity">
    <text evidence="2 6">Belongs to the acyl-CoA dehydrogenase family.</text>
</comment>
<evidence type="ECO:0000256" key="6">
    <source>
        <dbReference type="RuleBase" id="RU362125"/>
    </source>
</evidence>
<dbReference type="Pfam" id="PF12806">
    <property type="entry name" value="Acyl-CoA_dh_C"/>
    <property type="match status" value="1"/>
</dbReference>
<dbReference type="InterPro" id="IPR052166">
    <property type="entry name" value="Diverse_Acyl-CoA_DH"/>
</dbReference>
<reference evidence="12" key="1">
    <citation type="journal article" date="2019" name="Int. J. Syst. Evol. Microbiol.">
        <title>The Global Catalogue of Microorganisms (GCM) 10K type strain sequencing project: providing services to taxonomists for standard genome sequencing and annotation.</title>
        <authorList>
            <consortium name="The Broad Institute Genomics Platform"/>
            <consortium name="The Broad Institute Genome Sequencing Center for Infectious Disease"/>
            <person name="Wu L."/>
            <person name="Ma J."/>
        </authorList>
    </citation>
    <scope>NUCLEOTIDE SEQUENCE [LARGE SCALE GENOMIC DNA]</scope>
    <source>
        <strain evidence="12">JCM 17021</strain>
    </source>
</reference>
<evidence type="ECO:0000259" key="7">
    <source>
        <dbReference type="Pfam" id="PF00441"/>
    </source>
</evidence>
<dbReference type="RefSeq" id="WP_345061553.1">
    <property type="nucleotide sequence ID" value="NZ_BAABCN010000002.1"/>
</dbReference>
<dbReference type="InterPro" id="IPR036250">
    <property type="entry name" value="AcylCo_DH-like_C"/>
</dbReference>
<accession>A0ABP7K2F2</accession>
<protein>
    <submittedName>
        <fullName evidence="11">Acyl-CoA dehydrogenase</fullName>
    </submittedName>
</protein>
<feature type="domain" description="Acyl-CoA oxidase/dehydrogenase middle" evidence="8">
    <location>
        <begin position="163"/>
        <end position="271"/>
    </location>
</feature>
<evidence type="ECO:0000313" key="11">
    <source>
        <dbReference type="EMBL" id="GAA3862013.1"/>
    </source>
</evidence>
<evidence type="ECO:0000259" key="8">
    <source>
        <dbReference type="Pfam" id="PF02770"/>
    </source>
</evidence>
<feature type="domain" description="Acyl-CoA dehydrogenase/oxidase C-terminal" evidence="7">
    <location>
        <begin position="284"/>
        <end position="447"/>
    </location>
</feature>
<dbReference type="PANTHER" id="PTHR42803:SF1">
    <property type="entry name" value="BROAD-SPECIFICITY LINEAR ACYL-COA DEHYDROGENASE FADE5"/>
    <property type="match status" value="1"/>
</dbReference>
<sequence>MIRYQPPIADLAFALEHVVGYPDIASFPGFEHADLDTVVDLIGQCGDFMAEVVAPTNHSGDVESAHRQPDGSVVTPAGFAEAYRHYVEAGWGSVPLPEEFGGGGFPRTVGLIIQELMTSANMAFALCPLLTQGAIEALLHYGDAGQKRRYLPKMVSGEWTGTMNLTEPQAGSDVGALTTRAVPQPDGSFAITGQKMFITFGDHDMAEQIVHLVLARTPGAPAGTKGISCFIVPKFLVNDDESLGERNSVHTVSLEHKMGIHGAPTCVLSYEEATGYLIGEENLGMRIMFVMMNSARLSVGMQGLAVGERAYQQSLAYAQERRQGLAIGATGADSAIIEFPDVRRMLLTQRASLAALQYLMLLDASYVDRSTHDPNPAARARANEIVGILTPICKSFGSDLGNELTSLALQIHGGMGYIEETGVAQHMRDVRIAAIYEGTNGIQAADLVGRKLGVRGGASVMEFLATMREIGTELAEAGTEFDTIREELDRQFDALEQATQWMLSTGRADPNSVLAGSTPYLRMWGLCTSGWLLARAAVSAPATGDARREESQLVLARFYAEQLLPQCAGLLGAATAGSRDLFALDADQLSGATSRVRH</sequence>
<dbReference type="InterPro" id="IPR013786">
    <property type="entry name" value="AcylCoA_DH/ox_N"/>
</dbReference>
<keyword evidence="4 6" id="KW-0274">FAD</keyword>
<dbReference type="Proteomes" id="UP001501803">
    <property type="component" value="Unassembled WGS sequence"/>
</dbReference>
<organism evidence="11 12">
    <name type="scientific">Leifsonia kafniensis</name>
    <dbReference type="NCBI Taxonomy" id="475957"/>
    <lineage>
        <taxon>Bacteria</taxon>
        <taxon>Bacillati</taxon>
        <taxon>Actinomycetota</taxon>
        <taxon>Actinomycetes</taxon>
        <taxon>Micrococcales</taxon>
        <taxon>Microbacteriaceae</taxon>
        <taxon>Leifsonia</taxon>
    </lineage>
</organism>
<dbReference type="InterPro" id="IPR046373">
    <property type="entry name" value="Acyl-CoA_Oxase/DH_mid-dom_sf"/>
</dbReference>
<dbReference type="InterPro" id="IPR006091">
    <property type="entry name" value="Acyl-CoA_Oxase/DH_mid-dom"/>
</dbReference>
<gene>
    <name evidence="11" type="ORF">GCM10022381_02840</name>
</gene>
<dbReference type="SUPFAM" id="SSF56645">
    <property type="entry name" value="Acyl-CoA dehydrogenase NM domain-like"/>
    <property type="match status" value="1"/>
</dbReference>
<evidence type="ECO:0000256" key="1">
    <source>
        <dbReference type="ARBA" id="ARBA00001974"/>
    </source>
</evidence>
<comment type="cofactor">
    <cofactor evidence="1 6">
        <name>FAD</name>
        <dbReference type="ChEBI" id="CHEBI:57692"/>
    </cofactor>
</comment>
<dbReference type="PANTHER" id="PTHR42803">
    <property type="entry name" value="ACYL-COA DEHYDROGENASE"/>
    <property type="match status" value="1"/>
</dbReference>
<dbReference type="Pfam" id="PF00441">
    <property type="entry name" value="Acyl-CoA_dh_1"/>
    <property type="match status" value="1"/>
</dbReference>
<evidence type="ECO:0000256" key="5">
    <source>
        <dbReference type="ARBA" id="ARBA00023002"/>
    </source>
</evidence>